<feature type="transmembrane region" description="Helical" evidence="8">
    <location>
        <begin position="187"/>
        <end position="205"/>
    </location>
</feature>
<keyword evidence="6 8" id="KW-0472">Membrane</keyword>
<evidence type="ECO:0000256" key="6">
    <source>
        <dbReference type="ARBA" id="ARBA00023136"/>
    </source>
</evidence>
<dbReference type="AlphaFoldDB" id="A0AAE2YLY3"/>
<feature type="transmembrane region" description="Helical" evidence="8">
    <location>
        <begin position="6"/>
        <end position="23"/>
    </location>
</feature>
<evidence type="ECO:0000256" key="4">
    <source>
        <dbReference type="ARBA" id="ARBA00022692"/>
    </source>
</evidence>
<evidence type="ECO:0000256" key="8">
    <source>
        <dbReference type="SAM" id="Phobius"/>
    </source>
</evidence>
<dbReference type="PANTHER" id="PTHR22926">
    <property type="entry name" value="PHOSPHO-N-ACETYLMURAMOYL-PENTAPEPTIDE-TRANSFERASE"/>
    <property type="match status" value="1"/>
</dbReference>
<dbReference type="Pfam" id="PF00953">
    <property type="entry name" value="Glycos_transf_4"/>
    <property type="match status" value="1"/>
</dbReference>
<evidence type="ECO:0000256" key="2">
    <source>
        <dbReference type="ARBA" id="ARBA00022475"/>
    </source>
</evidence>
<dbReference type="Proteomes" id="UP000762271">
    <property type="component" value="Unassembled WGS sequence"/>
</dbReference>
<dbReference type="InterPro" id="IPR000715">
    <property type="entry name" value="Glycosyl_transferase_4"/>
</dbReference>
<dbReference type="GO" id="GO:0005886">
    <property type="term" value="C:plasma membrane"/>
    <property type="evidence" value="ECO:0007669"/>
    <property type="project" value="UniProtKB-SubCell"/>
</dbReference>
<accession>A0AAE2YLY3</accession>
<dbReference type="RefSeq" id="WP_215275217.1">
    <property type="nucleotide sequence ID" value="NZ_CP049680.1"/>
</dbReference>
<dbReference type="GO" id="GO:0071555">
    <property type="term" value="P:cell wall organization"/>
    <property type="evidence" value="ECO:0007669"/>
    <property type="project" value="TreeGrafter"/>
</dbReference>
<evidence type="ECO:0000313" key="9">
    <source>
        <dbReference type="EMBL" id="MBT8591830.1"/>
    </source>
</evidence>
<dbReference type="CDD" id="cd06912">
    <property type="entry name" value="GT_MraY_like"/>
    <property type="match status" value="1"/>
</dbReference>
<feature type="binding site" evidence="7">
    <location>
        <position position="156"/>
    </location>
    <ligand>
        <name>Mg(2+)</name>
        <dbReference type="ChEBI" id="CHEBI:18420"/>
    </ligand>
</feature>
<evidence type="ECO:0000256" key="5">
    <source>
        <dbReference type="ARBA" id="ARBA00022989"/>
    </source>
</evidence>
<evidence type="ECO:0000256" key="3">
    <source>
        <dbReference type="ARBA" id="ARBA00022679"/>
    </source>
</evidence>
<keyword evidence="5 8" id="KW-1133">Transmembrane helix</keyword>
<feature type="transmembrane region" description="Helical" evidence="8">
    <location>
        <begin position="72"/>
        <end position="91"/>
    </location>
</feature>
<proteinExistence type="predicted"/>
<reference evidence="9" key="1">
    <citation type="journal article" date="2021" name="Genome Biol. Evol.">
        <title>Continental-Scale Gene Flow Prevents Allopatric Divergence of Pelagic Freshwater Bacteria.</title>
        <authorList>
            <person name="Hoetzinger M."/>
            <person name="Pitt A."/>
            <person name="Huemer A."/>
            <person name="Hahn M.W."/>
        </authorList>
    </citation>
    <scope>NUCLEOTIDE SEQUENCE</scope>
    <source>
        <strain evidence="9">AP-YLGG-20-G6</strain>
    </source>
</reference>
<feature type="transmembrane region" description="Helical" evidence="8">
    <location>
        <begin position="44"/>
        <end position="66"/>
    </location>
</feature>
<comment type="caution">
    <text evidence="9">The sequence shown here is derived from an EMBL/GenBank/DDBJ whole genome shotgun (WGS) entry which is preliminary data.</text>
</comment>
<dbReference type="GO" id="GO:0044038">
    <property type="term" value="P:cell wall macromolecule biosynthetic process"/>
    <property type="evidence" value="ECO:0007669"/>
    <property type="project" value="TreeGrafter"/>
</dbReference>
<dbReference type="GO" id="GO:0009103">
    <property type="term" value="P:lipopolysaccharide biosynthetic process"/>
    <property type="evidence" value="ECO:0007669"/>
    <property type="project" value="TreeGrafter"/>
</dbReference>
<evidence type="ECO:0000256" key="7">
    <source>
        <dbReference type="PIRSR" id="PIRSR600715-1"/>
    </source>
</evidence>
<gene>
    <name evidence="9" type="ORF">G6693_07825</name>
</gene>
<feature type="transmembrane region" description="Helical" evidence="8">
    <location>
        <begin position="134"/>
        <end position="154"/>
    </location>
</feature>
<dbReference type="GeneID" id="66831662"/>
<keyword evidence="7" id="KW-0460">Magnesium</keyword>
<name>A0AAE2YLY3_9BURK</name>
<keyword evidence="7" id="KW-0479">Metal-binding</keyword>
<sequence>MLASFSCFLLSFFLTAFFIRYRNLHDHLSADTDFSSPQKFHTKAVPRIGGLAIFLGLVLASLLRYFSDPPSALFLLILLGCSLPAFVFGLIEDLTKQISPRIRLLACFGSAILASYFLGASLRSLALPGLDFLLQYPVISITLTCLMIAGLTNAYNIIDGFNGLACMVGMISLAAIAYVAFRSNDSLLLFMAVAMIGAVLGFFIWNYPKGLIFLGDGGAYFIGFSIGVLSILLVVRNAAVSPWFAALINIYPIFETIFSIWRKKFIKKMSPGVPDGVHLHMLIYGRIARWVDPGNSNALLSNNARTSPFLWVFSGLAVFPATIWWHNTIALQILTLAFCVFYIYIYRSIVLFKIPRWLKQ</sequence>
<evidence type="ECO:0000256" key="1">
    <source>
        <dbReference type="ARBA" id="ARBA00004651"/>
    </source>
</evidence>
<keyword evidence="4 8" id="KW-0812">Transmembrane</keyword>
<dbReference type="GO" id="GO:0046872">
    <property type="term" value="F:metal ion binding"/>
    <property type="evidence" value="ECO:0007669"/>
    <property type="project" value="UniProtKB-KW"/>
</dbReference>
<protein>
    <submittedName>
        <fullName evidence="9">Glycosyl transferase</fullName>
    </submittedName>
</protein>
<feature type="binding site" evidence="7">
    <location>
        <position position="216"/>
    </location>
    <ligand>
        <name>Mg(2+)</name>
        <dbReference type="ChEBI" id="CHEBI:18420"/>
    </ligand>
</feature>
<evidence type="ECO:0000313" key="10">
    <source>
        <dbReference type="Proteomes" id="UP000762271"/>
    </source>
</evidence>
<dbReference type="GO" id="GO:0016780">
    <property type="term" value="F:phosphotransferase activity, for other substituted phosphate groups"/>
    <property type="evidence" value="ECO:0007669"/>
    <property type="project" value="InterPro"/>
</dbReference>
<comment type="cofactor">
    <cofactor evidence="7">
        <name>Mg(2+)</name>
        <dbReference type="ChEBI" id="CHEBI:18420"/>
    </cofactor>
</comment>
<feature type="transmembrane region" description="Helical" evidence="8">
    <location>
        <begin position="309"/>
        <end position="327"/>
    </location>
</feature>
<keyword evidence="3 9" id="KW-0808">Transferase</keyword>
<keyword evidence="2" id="KW-1003">Cell membrane</keyword>
<comment type="subcellular location">
    <subcellularLocation>
        <location evidence="1">Cell membrane</location>
        <topology evidence="1">Multi-pass membrane protein</topology>
    </subcellularLocation>
</comment>
<feature type="transmembrane region" description="Helical" evidence="8">
    <location>
        <begin position="161"/>
        <end position="181"/>
    </location>
</feature>
<organism evidence="9 10">
    <name type="scientific">Polynucleobacter paneuropaeus</name>
    <dbReference type="NCBI Taxonomy" id="2527775"/>
    <lineage>
        <taxon>Bacteria</taxon>
        <taxon>Pseudomonadati</taxon>
        <taxon>Pseudomonadota</taxon>
        <taxon>Betaproteobacteria</taxon>
        <taxon>Burkholderiales</taxon>
        <taxon>Burkholderiaceae</taxon>
        <taxon>Polynucleobacter</taxon>
    </lineage>
</organism>
<dbReference type="EMBL" id="JAANGI010000001">
    <property type="protein sequence ID" value="MBT8591830.1"/>
    <property type="molecule type" value="Genomic_DNA"/>
</dbReference>
<feature type="transmembrane region" description="Helical" evidence="8">
    <location>
        <begin position="241"/>
        <end position="261"/>
    </location>
</feature>
<feature type="transmembrane region" description="Helical" evidence="8">
    <location>
        <begin position="103"/>
        <end position="122"/>
    </location>
</feature>
<feature type="transmembrane region" description="Helical" evidence="8">
    <location>
        <begin position="217"/>
        <end position="235"/>
    </location>
</feature>
<feature type="transmembrane region" description="Helical" evidence="8">
    <location>
        <begin position="333"/>
        <end position="352"/>
    </location>
</feature>
<dbReference type="PANTHER" id="PTHR22926:SF3">
    <property type="entry name" value="UNDECAPRENYL-PHOSPHATE ALPHA-N-ACETYLGLUCOSAMINYL 1-PHOSPHATE TRANSFERASE"/>
    <property type="match status" value="1"/>
</dbReference>